<name>A0A8S5QI62_9CAUD</name>
<feature type="compositionally biased region" description="Basic residues" evidence="1">
    <location>
        <begin position="1"/>
        <end position="12"/>
    </location>
</feature>
<proteinExistence type="predicted"/>
<evidence type="ECO:0000256" key="1">
    <source>
        <dbReference type="SAM" id="MobiDB-lite"/>
    </source>
</evidence>
<organism evidence="2">
    <name type="scientific">Siphoviridae sp. ctNs77</name>
    <dbReference type="NCBI Taxonomy" id="2825473"/>
    <lineage>
        <taxon>Viruses</taxon>
        <taxon>Duplodnaviria</taxon>
        <taxon>Heunggongvirae</taxon>
        <taxon>Uroviricota</taxon>
        <taxon>Caudoviricetes</taxon>
    </lineage>
</organism>
<evidence type="ECO:0000313" key="2">
    <source>
        <dbReference type="EMBL" id="DAE18491.1"/>
    </source>
</evidence>
<sequence length="191" mass="22104">MSKKGKSKKRKVNNREDGKANVKNLNEPKNEEKGLKFDFSFEALYYSVRLSKGKFNNYLKSEGEFIDKFRQIRSINAKLKNKAFSEVKNDPGAHFHVVSGEERDIVTNCVGHALSNFDESCNVSNFIEQLLGNETIYQIGLNKGVRVIGTYNEETFRVYLIDYHHRLYYNQSKNTHGEKELTFCPMKSELT</sequence>
<dbReference type="EMBL" id="BK015656">
    <property type="protein sequence ID" value="DAE18491.1"/>
    <property type="molecule type" value="Genomic_DNA"/>
</dbReference>
<accession>A0A8S5QI62</accession>
<feature type="compositionally biased region" description="Basic and acidic residues" evidence="1">
    <location>
        <begin position="13"/>
        <end position="27"/>
    </location>
</feature>
<feature type="region of interest" description="Disordered" evidence="1">
    <location>
        <begin position="1"/>
        <end position="27"/>
    </location>
</feature>
<protein>
    <submittedName>
        <fullName evidence="2">Uncharacterized protein</fullName>
    </submittedName>
</protein>
<reference evidence="2" key="1">
    <citation type="journal article" date="2021" name="Proc. Natl. Acad. Sci. U.S.A.">
        <title>A Catalog of Tens of Thousands of Viruses from Human Metagenomes Reveals Hidden Associations with Chronic Diseases.</title>
        <authorList>
            <person name="Tisza M.J."/>
            <person name="Buck C.B."/>
        </authorList>
    </citation>
    <scope>NUCLEOTIDE SEQUENCE</scope>
    <source>
        <strain evidence="2">CtNs77</strain>
    </source>
</reference>